<proteinExistence type="predicted"/>
<dbReference type="InterPro" id="IPR000792">
    <property type="entry name" value="Tscrpt_reg_LuxR_C"/>
</dbReference>
<sequence>MIKADIRKFEDYRSEQIANTIKRYQQVRSSLEYVANRLDRVGKTGARTAKEELLCIIVDIDQGIKHLSPRQQRVILLLQQGYEYKEISTAMGISAATAASHASQAFNRLTSYLNKRAKLVQNSLH</sequence>
<evidence type="ECO:0000313" key="3">
    <source>
        <dbReference type="Proteomes" id="UP000214880"/>
    </source>
</evidence>
<protein>
    <submittedName>
        <fullName evidence="2">Sigma-70, region 4</fullName>
    </submittedName>
</protein>
<reference evidence="2 3" key="1">
    <citation type="submission" date="2016-10" db="EMBL/GenBank/DDBJ databases">
        <authorList>
            <person name="de Groot N.N."/>
        </authorList>
    </citation>
    <scope>NUCLEOTIDE SEQUENCE [LARGE SCALE GENOMIC DNA]</scope>
    <source>
        <strain evidence="2 3">DSM 1736</strain>
    </source>
</reference>
<dbReference type="EMBL" id="FNHB01000001">
    <property type="protein sequence ID" value="SDL93058.1"/>
    <property type="molecule type" value="Genomic_DNA"/>
</dbReference>
<evidence type="ECO:0000259" key="1">
    <source>
        <dbReference type="SMART" id="SM00421"/>
    </source>
</evidence>
<gene>
    <name evidence="2" type="ORF">SAMN04488502_1011209</name>
</gene>
<dbReference type="SUPFAM" id="SSF46894">
    <property type="entry name" value="C-terminal effector domain of the bipartite response regulators"/>
    <property type="match status" value="1"/>
</dbReference>
<dbReference type="AlphaFoldDB" id="A0A1G9P2K7"/>
<dbReference type="SMART" id="SM00421">
    <property type="entry name" value="HTH_LUXR"/>
    <property type="match status" value="1"/>
</dbReference>
<evidence type="ECO:0000313" key="2">
    <source>
        <dbReference type="EMBL" id="SDL93058.1"/>
    </source>
</evidence>
<dbReference type="PRINTS" id="PR00038">
    <property type="entry name" value="HTHLUXR"/>
</dbReference>
<dbReference type="InterPro" id="IPR013249">
    <property type="entry name" value="RNA_pol_sigma70_r4_t2"/>
</dbReference>
<dbReference type="Gene3D" id="1.10.10.10">
    <property type="entry name" value="Winged helix-like DNA-binding domain superfamily/Winged helix DNA-binding domain"/>
    <property type="match status" value="1"/>
</dbReference>
<organism evidence="2 3">
    <name type="scientific">Dendrosporobacter quercicolus</name>
    <dbReference type="NCBI Taxonomy" id="146817"/>
    <lineage>
        <taxon>Bacteria</taxon>
        <taxon>Bacillati</taxon>
        <taxon>Bacillota</taxon>
        <taxon>Negativicutes</taxon>
        <taxon>Selenomonadales</taxon>
        <taxon>Sporomusaceae</taxon>
        <taxon>Dendrosporobacter</taxon>
    </lineage>
</organism>
<feature type="domain" description="HTH luxR-type" evidence="1">
    <location>
        <begin position="64"/>
        <end position="123"/>
    </location>
</feature>
<dbReference type="RefSeq" id="WP_173812648.1">
    <property type="nucleotide sequence ID" value="NZ_FNHB01000001.1"/>
</dbReference>
<keyword evidence="3" id="KW-1185">Reference proteome</keyword>
<dbReference type="InterPro" id="IPR016032">
    <property type="entry name" value="Sig_transdc_resp-reg_C-effctor"/>
</dbReference>
<accession>A0A1G9P2K7</accession>
<dbReference type="GO" id="GO:0016987">
    <property type="term" value="F:sigma factor activity"/>
    <property type="evidence" value="ECO:0007669"/>
    <property type="project" value="InterPro"/>
</dbReference>
<dbReference type="Pfam" id="PF08281">
    <property type="entry name" value="Sigma70_r4_2"/>
    <property type="match status" value="1"/>
</dbReference>
<dbReference type="Proteomes" id="UP000214880">
    <property type="component" value="Unassembled WGS sequence"/>
</dbReference>
<name>A0A1G9P2K7_9FIRM</name>
<dbReference type="GO" id="GO:0006352">
    <property type="term" value="P:DNA-templated transcription initiation"/>
    <property type="evidence" value="ECO:0007669"/>
    <property type="project" value="InterPro"/>
</dbReference>
<dbReference type="GO" id="GO:0003677">
    <property type="term" value="F:DNA binding"/>
    <property type="evidence" value="ECO:0007669"/>
    <property type="project" value="InterPro"/>
</dbReference>
<dbReference type="InterPro" id="IPR036388">
    <property type="entry name" value="WH-like_DNA-bd_sf"/>
</dbReference>
<dbReference type="STRING" id="146817.SAMN04488502_1011209"/>